<gene>
    <name evidence="5" type="ORF">H2204_009261</name>
</gene>
<dbReference type="GO" id="GO:0046872">
    <property type="term" value="F:metal ion binding"/>
    <property type="evidence" value="ECO:0007669"/>
    <property type="project" value="UniProtKB-KW"/>
</dbReference>
<reference evidence="5" key="1">
    <citation type="submission" date="2022-10" db="EMBL/GenBank/DDBJ databases">
        <title>Culturing micro-colonial fungi from biological soil crusts in the Mojave desert and describing Neophaeococcomyces mojavensis, and introducing the new genera and species Taxawa tesnikishii.</title>
        <authorList>
            <person name="Kurbessoian T."/>
            <person name="Stajich J.E."/>
        </authorList>
    </citation>
    <scope>NUCLEOTIDE SEQUENCE</scope>
    <source>
        <strain evidence="5">TK_35</strain>
    </source>
</reference>
<keyword evidence="6" id="KW-1185">Reference proteome</keyword>
<dbReference type="SUPFAM" id="SSF53474">
    <property type="entry name" value="alpha/beta-Hydrolases"/>
    <property type="match status" value="1"/>
</dbReference>
<dbReference type="InterPro" id="IPR029058">
    <property type="entry name" value="AB_hydrolase_fold"/>
</dbReference>
<dbReference type="Proteomes" id="UP001172681">
    <property type="component" value="Unassembled WGS sequence"/>
</dbReference>
<evidence type="ECO:0000259" key="3">
    <source>
        <dbReference type="Pfam" id="PF00561"/>
    </source>
</evidence>
<accession>A0AA38XYR2</accession>
<dbReference type="InterPro" id="IPR011234">
    <property type="entry name" value="Fumarylacetoacetase-like_C"/>
</dbReference>
<dbReference type="Gene3D" id="3.40.50.1820">
    <property type="entry name" value="alpha/beta hydrolase"/>
    <property type="match status" value="1"/>
</dbReference>
<comment type="caution">
    <text evidence="5">The sequence shown here is derived from an EMBL/GenBank/DDBJ whole genome shotgun (WGS) entry which is preliminary data.</text>
</comment>
<evidence type="ECO:0000259" key="4">
    <source>
        <dbReference type="Pfam" id="PF01557"/>
    </source>
</evidence>
<dbReference type="Pfam" id="PF01557">
    <property type="entry name" value="FAA_hydrolase"/>
    <property type="match status" value="1"/>
</dbReference>
<name>A0AA38XYR2_9EURO</name>
<dbReference type="PRINTS" id="PR00111">
    <property type="entry name" value="ABHYDROLASE"/>
</dbReference>
<organism evidence="5 6">
    <name type="scientific">Knufia peltigerae</name>
    <dbReference type="NCBI Taxonomy" id="1002370"/>
    <lineage>
        <taxon>Eukaryota</taxon>
        <taxon>Fungi</taxon>
        <taxon>Dikarya</taxon>
        <taxon>Ascomycota</taxon>
        <taxon>Pezizomycotina</taxon>
        <taxon>Eurotiomycetes</taxon>
        <taxon>Chaetothyriomycetidae</taxon>
        <taxon>Chaetothyriales</taxon>
        <taxon>Trichomeriaceae</taxon>
        <taxon>Knufia</taxon>
    </lineage>
</organism>
<dbReference type="InterPro" id="IPR000073">
    <property type="entry name" value="AB_hydrolase_1"/>
</dbReference>
<evidence type="ECO:0000313" key="6">
    <source>
        <dbReference type="Proteomes" id="UP001172681"/>
    </source>
</evidence>
<comment type="similarity">
    <text evidence="1">Belongs to the FAH family.</text>
</comment>
<evidence type="ECO:0008006" key="7">
    <source>
        <dbReference type="Google" id="ProtNLM"/>
    </source>
</evidence>
<dbReference type="PANTHER" id="PTHR11820">
    <property type="entry name" value="ACYLPYRUVASE"/>
    <property type="match status" value="1"/>
</dbReference>
<dbReference type="GO" id="GO:0018773">
    <property type="term" value="F:acetylpyruvate hydrolase activity"/>
    <property type="evidence" value="ECO:0007669"/>
    <property type="project" value="TreeGrafter"/>
</dbReference>
<evidence type="ECO:0000256" key="2">
    <source>
        <dbReference type="ARBA" id="ARBA00022723"/>
    </source>
</evidence>
<dbReference type="AlphaFoldDB" id="A0AA38XYR2"/>
<feature type="domain" description="AB hydrolase-1" evidence="3">
    <location>
        <begin position="365"/>
        <end position="591"/>
    </location>
</feature>
<feature type="domain" description="Fumarylacetoacetase-like C-terminal" evidence="4">
    <location>
        <begin position="101"/>
        <end position="312"/>
    </location>
</feature>
<sequence>MTVTSKATSVFQSGIANGTALASRQKGFRYAAFKVRGSNTPRIGSFDFDSGKLSPLTYASGTSIRSLYEVIEAQKGDIVKSDESFSVDEVELLPPIYGRDILAVGKNYADHAKEFNASGYDSSDKFEQPTHPVIFTKRATSIIAHGTDIYSHPSLTRTLDYEGEIGAIIGKRAFQVSEEDASDYLWGYTIINDVTAREKQRDHKQFFLGKSADTFCPMGPVAMAKEDLPDVLELTTRVNGEERQRATTRDLIFSVPYLISIISQGQTLLPGDVIATGTPAGVGFGFDPPKWLQPGDGVEISVTGLGTLRNRVGSKNPTSQLLLDQPAAVGSTTKNDKALGQGLTNLGAKSLFYKTGGTASGKPTLFIHGLGGTHEYFNSLAKSLPGRSLHLFDFAGHGLSPIQASHMLSIESIAADAKEIAVHAGITSGFTVIAHSMGCLSAMKLAVQNPEMVDELVLMGPPPSPLPAGGATATYQRAATVRSQGMNAVAEAVARGGTSAYTQEHNPLAFIGAKLSLLSQDPEGYAKACNALADSSKGDGIDVSKIKCRTLILTGPEDKVSPPALCKKYASRISSCDLVVIDNVAHWHLFEDHVKTINAVKCFLSES</sequence>
<dbReference type="FunFam" id="3.90.850.10:FF:000002">
    <property type="entry name" value="2-hydroxyhepta-2,4-diene-1,7-dioate isomerase"/>
    <property type="match status" value="1"/>
</dbReference>
<evidence type="ECO:0000256" key="1">
    <source>
        <dbReference type="ARBA" id="ARBA00010211"/>
    </source>
</evidence>
<dbReference type="GO" id="GO:0006107">
    <property type="term" value="P:oxaloacetate metabolic process"/>
    <property type="evidence" value="ECO:0007669"/>
    <property type="project" value="UniProtKB-ARBA"/>
</dbReference>
<protein>
    <recommendedName>
        <fullName evidence="7">Fumarylacetoacetate hydrolase</fullName>
    </recommendedName>
</protein>
<dbReference type="InterPro" id="IPR036663">
    <property type="entry name" value="Fumarylacetoacetase_C_sf"/>
</dbReference>
<evidence type="ECO:0000313" key="5">
    <source>
        <dbReference type="EMBL" id="KAJ9628424.1"/>
    </source>
</evidence>
<dbReference type="Pfam" id="PF00561">
    <property type="entry name" value="Abhydrolase_1"/>
    <property type="match status" value="1"/>
</dbReference>
<keyword evidence="2" id="KW-0479">Metal-binding</keyword>
<dbReference type="GO" id="GO:0050163">
    <property type="term" value="F:oxaloacetate tautomerase activity"/>
    <property type="evidence" value="ECO:0007669"/>
    <property type="project" value="UniProtKB-ARBA"/>
</dbReference>
<dbReference type="PANTHER" id="PTHR11820:SF7">
    <property type="entry name" value="ACYLPYRUVASE FAHD1, MITOCHONDRIAL"/>
    <property type="match status" value="1"/>
</dbReference>
<proteinExistence type="inferred from homology"/>
<dbReference type="Gene3D" id="3.90.850.10">
    <property type="entry name" value="Fumarylacetoacetase-like, C-terminal domain"/>
    <property type="match status" value="1"/>
</dbReference>
<dbReference type="SUPFAM" id="SSF56529">
    <property type="entry name" value="FAH"/>
    <property type="match status" value="1"/>
</dbReference>
<dbReference type="EMBL" id="JAPDRN010000071">
    <property type="protein sequence ID" value="KAJ9628424.1"/>
    <property type="molecule type" value="Genomic_DNA"/>
</dbReference>